<evidence type="ECO:0000313" key="6">
    <source>
        <dbReference type="Proteomes" id="UP000069705"/>
    </source>
</evidence>
<dbReference type="CDD" id="cd00090">
    <property type="entry name" value="HTH_ARSR"/>
    <property type="match status" value="1"/>
</dbReference>
<feature type="domain" description="HTH asnC-type" evidence="4">
    <location>
        <begin position="3"/>
        <end position="65"/>
    </location>
</feature>
<dbReference type="GO" id="GO:0043565">
    <property type="term" value="F:sequence-specific DNA binding"/>
    <property type="evidence" value="ECO:0007669"/>
    <property type="project" value="InterPro"/>
</dbReference>
<dbReference type="GO" id="GO:0043200">
    <property type="term" value="P:response to amino acid"/>
    <property type="evidence" value="ECO:0007669"/>
    <property type="project" value="TreeGrafter"/>
</dbReference>
<dbReference type="InterPro" id="IPR036388">
    <property type="entry name" value="WH-like_DNA-bd_sf"/>
</dbReference>
<dbReference type="InterPro" id="IPR000485">
    <property type="entry name" value="AsnC-type_HTH_dom"/>
</dbReference>
<dbReference type="PANTHER" id="PTHR30154">
    <property type="entry name" value="LEUCINE-RESPONSIVE REGULATORY PROTEIN"/>
    <property type="match status" value="1"/>
</dbReference>
<keyword evidence="1" id="KW-0805">Transcription regulation</keyword>
<proteinExistence type="predicted"/>
<dbReference type="AlphaFoldDB" id="A0A100WTI5"/>
<accession>A0A100WTI5</accession>
<dbReference type="PANTHER" id="PTHR30154:SF53">
    <property type="entry name" value="HTH-TYPE TRANSCRIPTIONAL REGULATOR LRPC"/>
    <property type="match status" value="1"/>
</dbReference>
<dbReference type="Pfam" id="PF13412">
    <property type="entry name" value="HTH_24"/>
    <property type="match status" value="1"/>
</dbReference>
<dbReference type="InterPro" id="IPR036390">
    <property type="entry name" value="WH_DNA-bd_sf"/>
</dbReference>
<dbReference type="InterPro" id="IPR011008">
    <property type="entry name" value="Dimeric_a/b-barrel"/>
</dbReference>
<dbReference type="PROSITE" id="PS50956">
    <property type="entry name" value="HTH_ASNC_2"/>
    <property type="match status" value="1"/>
</dbReference>
<dbReference type="InterPro" id="IPR019888">
    <property type="entry name" value="Tscrpt_reg_AsnC-like"/>
</dbReference>
<name>A0A100WTI5_MYCFO</name>
<evidence type="ECO:0000256" key="3">
    <source>
        <dbReference type="ARBA" id="ARBA00023163"/>
    </source>
</evidence>
<dbReference type="InterPro" id="IPR019885">
    <property type="entry name" value="Tscrpt_reg_HTH_AsnC-type_CS"/>
</dbReference>
<dbReference type="GO" id="GO:0005829">
    <property type="term" value="C:cytosol"/>
    <property type="evidence" value="ECO:0007669"/>
    <property type="project" value="TreeGrafter"/>
</dbReference>
<evidence type="ECO:0000313" key="5">
    <source>
        <dbReference type="EMBL" id="GAT03844.1"/>
    </source>
</evidence>
<evidence type="ECO:0000259" key="4">
    <source>
        <dbReference type="PROSITE" id="PS50956"/>
    </source>
</evidence>
<keyword evidence="2" id="KW-0238">DNA-binding</keyword>
<dbReference type="SMART" id="SM00344">
    <property type="entry name" value="HTH_ASNC"/>
    <property type="match status" value="1"/>
</dbReference>
<dbReference type="Gene3D" id="1.10.10.10">
    <property type="entry name" value="Winged helix-like DNA-binding domain superfamily/Winged helix DNA-binding domain"/>
    <property type="match status" value="1"/>
</dbReference>
<dbReference type="Pfam" id="PF01037">
    <property type="entry name" value="AsnC_trans_reg"/>
    <property type="match status" value="1"/>
</dbReference>
<sequence length="148" mass="16235">MPLDPVDREIIELLRQNARTPVSQIARQVGLSTGPVSRRIARLERTGVIKGYVAVVDEQAVGGIDAFSEVRLIGSIDTSEIEAMARNMPEIKEVYTVSGDPDALIRFRVESVDHLQRVVNAIRTSGKVLGTKTFIVLRSSDPHAGRTD</sequence>
<dbReference type="SUPFAM" id="SSF54909">
    <property type="entry name" value="Dimeric alpha+beta barrel"/>
    <property type="match status" value="1"/>
</dbReference>
<dbReference type="InterPro" id="IPR019887">
    <property type="entry name" value="Tscrpt_reg_AsnC/Lrp_C"/>
</dbReference>
<dbReference type="Gene3D" id="3.30.70.920">
    <property type="match status" value="1"/>
</dbReference>
<dbReference type="RefSeq" id="WP_061264368.1">
    <property type="nucleotide sequence ID" value="NZ_BCSZ01000035.1"/>
</dbReference>
<dbReference type="SUPFAM" id="SSF46785">
    <property type="entry name" value="Winged helix' DNA-binding domain"/>
    <property type="match status" value="1"/>
</dbReference>
<comment type="caution">
    <text evidence="5">The sequence shown here is derived from an EMBL/GenBank/DDBJ whole genome shotgun (WGS) entry which is preliminary data.</text>
</comment>
<dbReference type="Proteomes" id="UP000069705">
    <property type="component" value="Unassembled WGS sequence"/>
</dbReference>
<protein>
    <recommendedName>
        <fullName evidence="4">HTH asnC-type domain-containing protein</fullName>
    </recommendedName>
</protein>
<keyword evidence="3" id="KW-0804">Transcription</keyword>
<dbReference type="EMBL" id="BCSZ01000035">
    <property type="protein sequence ID" value="GAT03844.1"/>
    <property type="molecule type" value="Genomic_DNA"/>
</dbReference>
<dbReference type="InterPro" id="IPR011991">
    <property type="entry name" value="ArsR-like_HTH"/>
</dbReference>
<dbReference type="PRINTS" id="PR00033">
    <property type="entry name" value="HTHASNC"/>
</dbReference>
<gene>
    <name evidence="5" type="ORF">RMCFA_3956</name>
</gene>
<organism evidence="5 6">
    <name type="scientific">Mycolicibacterium fortuitum subsp. acetamidolyticum</name>
    <dbReference type="NCBI Taxonomy" id="144550"/>
    <lineage>
        <taxon>Bacteria</taxon>
        <taxon>Bacillati</taxon>
        <taxon>Actinomycetota</taxon>
        <taxon>Actinomycetes</taxon>
        <taxon>Mycobacteriales</taxon>
        <taxon>Mycobacteriaceae</taxon>
        <taxon>Mycolicibacterium</taxon>
    </lineage>
</organism>
<reference evidence="6" key="2">
    <citation type="submission" date="2016-02" db="EMBL/GenBank/DDBJ databases">
        <title>Draft genome sequence of five rapidly growing Mycobacterium species.</title>
        <authorList>
            <person name="Katahira K."/>
            <person name="Gotou Y."/>
            <person name="Iida K."/>
            <person name="Ogura Y."/>
            <person name="Hayashi T."/>
        </authorList>
    </citation>
    <scope>NUCLEOTIDE SEQUENCE [LARGE SCALE GENOMIC DNA]</scope>
    <source>
        <strain evidence="6">JCM6368</strain>
    </source>
</reference>
<evidence type="ECO:0000256" key="1">
    <source>
        <dbReference type="ARBA" id="ARBA00023015"/>
    </source>
</evidence>
<evidence type="ECO:0000256" key="2">
    <source>
        <dbReference type="ARBA" id="ARBA00023125"/>
    </source>
</evidence>
<dbReference type="PROSITE" id="PS00519">
    <property type="entry name" value="HTH_ASNC_1"/>
    <property type="match status" value="1"/>
</dbReference>
<reference evidence="5 6" key="1">
    <citation type="journal article" date="2016" name="Genome Announc.">
        <title>Draft Genome Sequences of Five Rapidly Growing Mycobacterium Species, M. thermoresistibile, M. fortuitum subsp. acetamidolyticum, M. canariasense, M. brisbanense, and M. novocastrense.</title>
        <authorList>
            <person name="Katahira K."/>
            <person name="Ogura Y."/>
            <person name="Gotoh Y."/>
            <person name="Hayashi T."/>
        </authorList>
    </citation>
    <scope>NUCLEOTIDE SEQUENCE [LARGE SCALE GENOMIC DNA]</scope>
    <source>
        <strain evidence="5 6">JCM6368</strain>
    </source>
</reference>